<evidence type="ECO:0000313" key="2">
    <source>
        <dbReference type="Proteomes" id="UP000314294"/>
    </source>
</evidence>
<accession>A0A4Z2HX60</accession>
<dbReference type="Proteomes" id="UP000314294">
    <property type="component" value="Unassembled WGS sequence"/>
</dbReference>
<name>A0A4Z2HX60_9TELE</name>
<dbReference type="EMBL" id="SRLO01000163">
    <property type="protein sequence ID" value="TNN70446.1"/>
    <property type="molecule type" value="Genomic_DNA"/>
</dbReference>
<protein>
    <submittedName>
        <fullName evidence="1">Uncharacterized protein</fullName>
    </submittedName>
</protein>
<organism evidence="1 2">
    <name type="scientific">Liparis tanakae</name>
    <name type="common">Tanaka's snailfish</name>
    <dbReference type="NCBI Taxonomy" id="230148"/>
    <lineage>
        <taxon>Eukaryota</taxon>
        <taxon>Metazoa</taxon>
        <taxon>Chordata</taxon>
        <taxon>Craniata</taxon>
        <taxon>Vertebrata</taxon>
        <taxon>Euteleostomi</taxon>
        <taxon>Actinopterygii</taxon>
        <taxon>Neopterygii</taxon>
        <taxon>Teleostei</taxon>
        <taxon>Neoteleostei</taxon>
        <taxon>Acanthomorphata</taxon>
        <taxon>Eupercaria</taxon>
        <taxon>Perciformes</taxon>
        <taxon>Cottioidei</taxon>
        <taxon>Cottales</taxon>
        <taxon>Liparidae</taxon>
        <taxon>Liparis</taxon>
    </lineage>
</organism>
<evidence type="ECO:0000313" key="1">
    <source>
        <dbReference type="EMBL" id="TNN70446.1"/>
    </source>
</evidence>
<dbReference type="AlphaFoldDB" id="A0A4Z2HX60"/>
<proteinExistence type="predicted"/>
<comment type="caution">
    <text evidence="1">The sequence shown here is derived from an EMBL/GenBank/DDBJ whole genome shotgun (WGS) entry which is preliminary data.</text>
</comment>
<reference evidence="1 2" key="1">
    <citation type="submission" date="2019-03" db="EMBL/GenBank/DDBJ databases">
        <title>First draft genome of Liparis tanakae, snailfish: a comprehensive survey of snailfish specific genes.</title>
        <authorList>
            <person name="Kim W."/>
            <person name="Song I."/>
            <person name="Jeong J.-H."/>
            <person name="Kim D."/>
            <person name="Kim S."/>
            <person name="Ryu S."/>
            <person name="Song J.Y."/>
            <person name="Lee S.K."/>
        </authorList>
    </citation>
    <scope>NUCLEOTIDE SEQUENCE [LARGE SCALE GENOMIC DNA]</scope>
    <source>
        <tissue evidence="1">Muscle</tissue>
    </source>
</reference>
<sequence>MCQVTGRKKYGWSLESWTSAAEKFGLTAGCMAEYTPKKAAVDLVFKHLNFVQQRDTVLKTRLKLQPRWRLFEAELPAGALSSALTPAR</sequence>
<keyword evidence="2" id="KW-1185">Reference proteome</keyword>
<gene>
    <name evidence="1" type="ORF">EYF80_019323</name>
</gene>